<dbReference type="InterPro" id="IPR000531">
    <property type="entry name" value="Beta-barrel_TonB"/>
</dbReference>
<protein>
    <submittedName>
        <fullName evidence="14">TonB-dependent receptor</fullName>
    </submittedName>
</protein>
<dbReference type="Proteomes" id="UP001177597">
    <property type="component" value="Chromosome"/>
</dbReference>
<dbReference type="Pfam" id="PF00593">
    <property type="entry name" value="TonB_dep_Rec_b-barrel"/>
    <property type="match status" value="1"/>
</dbReference>
<keyword evidence="3 8" id="KW-1134">Transmembrane beta strand</keyword>
<evidence type="ECO:0000256" key="4">
    <source>
        <dbReference type="ARBA" id="ARBA00022692"/>
    </source>
</evidence>
<keyword evidence="6 8" id="KW-0472">Membrane</keyword>
<dbReference type="PANTHER" id="PTHR30069:SF40">
    <property type="entry name" value="TONB-DEPENDENT RECEPTOR NMB0964-RELATED"/>
    <property type="match status" value="1"/>
</dbReference>
<keyword evidence="5 9" id="KW-0798">TonB box</keyword>
<feature type="chain" id="PRO_5041690280" evidence="11">
    <location>
        <begin position="24"/>
        <end position="696"/>
    </location>
</feature>
<dbReference type="GO" id="GO:0044718">
    <property type="term" value="P:siderophore transmembrane transport"/>
    <property type="evidence" value="ECO:0007669"/>
    <property type="project" value="TreeGrafter"/>
</dbReference>
<evidence type="ECO:0000256" key="2">
    <source>
        <dbReference type="ARBA" id="ARBA00022448"/>
    </source>
</evidence>
<evidence type="ECO:0000259" key="12">
    <source>
        <dbReference type="Pfam" id="PF00593"/>
    </source>
</evidence>
<comment type="similarity">
    <text evidence="8 9">Belongs to the TonB-dependent receptor family.</text>
</comment>
<evidence type="ECO:0000256" key="5">
    <source>
        <dbReference type="ARBA" id="ARBA00023077"/>
    </source>
</evidence>
<evidence type="ECO:0000256" key="10">
    <source>
        <dbReference type="SAM" id="MobiDB-lite"/>
    </source>
</evidence>
<dbReference type="GO" id="GO:0009279">
    <property type="term" value="C:cell outer membrane"/>
    <property type="evidence" value="ECO:0007669"/>
    <property type="project" value="UniProtKB-SubCell"/>
</dbReference>
<dbReference type="SUPFAM" id="SSF56935">
    <property type="entry name" value="Porins"/>
    <property type="match status" value="1"/>
</dbReference>
<evidence type="ECO:0000256" key="6">
    <source>
        <dbReference type="ARBA" id="ARBA00023136"/>
    </source>
</evidence>
<keyword evidence="7 8" id="KW-0998">Cell outer membrane</keyword>
<reference evidence="14" key="1">
    <citation type="submission" date="2023-04" db="EMBL/GenBank/DDBJ databases">
        <title>Genome dynamics across the evolutionary transition to endosymbiosis.</title>
        <authorList>
            <person name="Siozios S."/>
            <person name="Nadal-Jimenez P."/>
            <person name="Azagi T."/>
            <person name="Sprong H."/>
            <person name="Frost C.L."/>
            <person name="Parratt S.R."/>
            <person name="Taylor G."/>
            <person name="Brettell L."/>
            <person name="Lew K.C."/>
            <person name="Croft L."/>
            <person name="King K.C."/>
            <person name="Brockhurst M.A."/>
            <person name="Hypsa V."/>
            <person name="Novakova E."/>
            <person name="Darby A.C."/>
            <person name="Hurst G.D.D."/>
        </authorList>
    </citation>
    <scope>NUCLEOTIDE SEQUENCE</scope>
    <source>
        <strain evidence="14">AIh</strain>
    </source>
</reference>
<dbReference type="EMBL" id="CP123498">
    <property type="protein sequence ID" value="WGL94528.1"/>
    <property type="molecule type" value="Genomic_DNA"/>
</dbReference>
<keyword evidence="14" id="KW-0675">Receptor</keyword>
<dbReference type="PROSITE" id="PS52016">
    <property type="entry name" value="TONB_DEPENDENT_REC_3"/>
    <property type="match status" value="1"/>
</dbReference>
<dbReference type="InterPro" id="IPR012910">
    <property type="entry name" value="Plug_dom"/>
</dbReference>
<keyword evidence="2 8" id="KW-0813">Transport</keyword>
<accession>A0AA95GCH4</accession>
<gene>
    <name evidence="14" type="ORF">QE207_12500</name>
</gene>
<dbReference type="InterPro" id="IPR036942">
    <property type="entry name" value="Beta-barrel_TonB_sf"/>
</dbReference>
<evidence type="ECO:0000256" key="3">
    <source>
        <dbReference type="ARBA" id="ARBA00022452"/>
    </source>
</evidence>
<evidence type="ECO:0000256" key="7">
    <source>
        <dbReference type="ARBA" id="ARBA00023237"/>
    </source>
</evidence>
<dbReference type="InterPro" id="IPR037066">
    <property type="entry name" value="Plug_dom_sf"/>
</dbReference>
<feature type="compositionally biased region" description="Basic residues" evidence="10">
    <location>
        <begin position="288"/>
        <end position="298"/>
    </location>
</feature>
<keyword evidence="4 8" id="KW-0812">Transmembrane</keyword>
<proteinExistence type="inferred from homology"/>
<sequence>MKKILLSSLTTAIGMAISSGVMADAKLSPEKKNKDVIVIKTDPLNRPSLLMTTPTKVLSGEELTQQRKASIAETLEEIPGINGSHFGAGAVKPIIRGMSGARVKVLNDGIDVLDASIAGPDHAITSEPFLANRIEVLKGPATLLYGGGAMGGVINVLDDRIPTSVPEKGYAGQIDLRTNSVAYENTGAVGLTLGKENFALRLEGLKRHAQDYRMPKRAGELDSYRLQGSYNRTNNFNIGASLIGEKGYIGLAYGIQHNEYGLPGHSHAHCHEHSSSGNWHCEKDDHTHHHGHMHHGPTHAHDHQHNHSHGVPFVNMKQQRWEIRSEYLDPFSGFERIRLRAAHTNYSHDEIEGQTVETTFNNKATEGRLELTHAPILGWHGVIGGQFTQRNFSAEGLEAYVLATLTRNQALFLIEEFEAGPLRYELGVRHEWQKIDVTKGSRSSQHSGTSGSAGVTWTLAPEYALTASLSHSKRLPIAEELYANGIHAATRTIETGNEHLKAESATNLDIGFTKFAGDFQFGLNTYYNHIDGYIYGKDAGYSPGAGYRHLHYVQQDAVFNGVEAEASYQLTDNTKFSVQGDIVKAKLRSGGYLPRIPAYRISATIEHQWFESLNGRLRLTHVGSQHKTAQYETSTAGYNRVDIGLTWQNHFNDLDYMLYGSIENLFNGAARDHTSYIKNEMYLPGRNFVIGASLSF</sequence>
<dbReference type="Pfam" id="PF07715">
    <property type="entry name" value="Plug"/>
    <property type="match status" value="1"/>
</dbReference>
<evidence type="ECO:0000313" key="15">
    <source>
        <dbReference type="Proteomes" id="UP001177597"/>
    </source>
</evidence>
<evidence type="ECO:0000256" key="11">
    <source>
        <dbReference type="SAM" id="SignalP"/>
    </source>
</evidence>
<dbReference type="AlphaFoldDB" id="A0AA95GCH4"/>
<evidence type="ECO:0000256" key="8">
    <source>
        <dbReference type="PROSITE-ProRule" id="PRU01360"/>
    </source>
</evidence>
<comment type="subcellular location">
    <subcellularLocation>
        <location evidence="1 8">Cell outer membrane</location>
        <topology evidence="1 8">Multi-pass membrane protein</topology>
    </subcellularLocation>
</comment>
<dbReference type="InterPro" id="IPR039426">
    <property type="entry name" value="TonB-dep_rcpt-like"/>
</dbReference>
<feature type="region of interest" description="Disordered" evidence="10">
    <location>
        <begin position="281"/>
        <end position="307"/>
    </location>
</feature>
<keyword evidence="11" id="KW-0732">Signal</keyword>
<name>A0AA95GCH4_9GAMM</name>
<evidence type="ECO:0000256" key="1">
    <source>
        <dbReference type="ARBA" id="ARBA00004571"/>
    </source>
</evidence>
<feature type="signal peptide" evidence="11">
    <location>
        <begin position="1"/>
        <end position="23"/>
    </location>
</feature>
<evidence type="ECO:0000256" key="9">
    <source>
        <dbReference type="RuleBase" id="RU003357"/>
    </source>
</evidence>
<dbReference type="CDD" id="cd01347">
    <property type="entry name" value="ligand_gated_channel"/>
    <property type="match status" value="1"/>
</dbReference>
<dbReference type="RefSeq" id="WP_280628793.1">
    <property type="nucleotide sequence ID" value="NZ_CP123498.1"/>
</dbReference>
<dbReference type="PANTHER" id="PTHR30069">
    <property type="entry name" value="TONB-DEPENDENT OUTER MEMBRANE RECEPTOR"/>
    <property type="match status" value="1"/>
</dbReference>
<feature type="domain" description="TonB-dependent receptor plug" evidence="13">
    <location>
        <begin position="52"/>
        <end position="153"/>
    </location>
</feature>
<dbReference type="Gene3D" id="2.170.130.10">
    <property type="entry name" value="TonB-dependent receptor, plug domain"/>
    <property type="match status" value="1"/>
</dbReference>
<dbReference type="Gene3D" id="2.40.170.20">
    <property type="entry name" value="TonB-dependent receptor, beta-barrel domain"/>
    <property type="match status" value="1"/>
</dbReference>
<dbReference type="GO" id="GO:0015344">
    <property type="term" value="F:siderophore uptake transmembrane transporter activity"/>
    <property type="evidence" value="ECO:0007669"/>
    <property type="project" value="TreeGrafter"/>
</dbReference>
<evidence type="ECO:0000313" key="14">
    <source>
        <dbReference type="EMBL" id="WGL94528.1"/>
    </source>
</evidence>
<feature type="domain" description="TonB-dependent receptor-like beta-barrel" evidence="12">
    <location>
        <begin position="303"/>
        <end position="665"/>
    </location>
</feature>
<evidence type="ECO:0000259" key="13">
    <source>
        <dbReference type="Pfam" id="PF07715"/>
    </source>
</evidence>
<organism evidence="14 15">
    <name type="scientific">Arsenophonus nasoniae</name>
    <name type="common">son-killer infecting Nasonia vitripennis</name>
    <dbReference type="NCBI Taxonomy" id="638"/>
    <lineage>
        <taxon>Bacteria</taxon>
        <taxon>Pseudomonadati</taxon>
        <taxon>Pseudomonadota</taxon>
        <taxon>Gammaproteobacteria</taxon>
        <taxon>Enterobacterales</taxon>
        <taxon>Morganellaceae</taxon>
        <taxon>Arsenophonus</taxon>
    </lineage>
</organism>